<dbReference type="EMBL" id="LMXB01000083">
    <property type="protein sequence ID" value="KUO16790.1"/>
    <property type="molecule type" value="Genomic_DNA"/>
</dbReference>
<evidence type="ECO:0000256" key="4">
    <source>
        <dbReference type="ARBA" id="ARBA00022553"/>
    </source>
</evidence>
<evidence type="ECO:0000256" key="3">
    <source>
        <dbReference type="ARBA" id="ARBA00022450"/>
    </source>
</evidence>
<dbReference type="SUPFAM" id="SSF52777">
    <property type="entry name" value="CoA-dependent acyltransferases"/>
    <property type="match status" value="2"/>
</dbReference>
<dbReference type="FunFam" id="3.40.50.12780:FF:000012">
    <property type="entry name" value="Non-ribosomal peptide synthetase"/>
    <property type="match status" value="1"/>
</dbReference>
<dbReference type="PROSITE" id="PS00455">
    <property type="entry name" value="AMP_BINDING"/>
    <property type="match status" value="1"/>
</dbReference>
<dbReference type="InterPro" id="IPR009081">
    <property type="entry name" value="PP-bd_ACP"/>
</dbReference>
<dbReference type="Gene3D" id="3.30.559.30">
    <property type="entry name" value="Nonribosomal peptide synthetase, condensation domain"/>
    <property type="match status" value="1"/>
</dbReference>
<evidence type="ECO:0000313" key="9">
    <source>
        <dbReference type="Proteomes" id="UP000053260"/>
    </source>
</evidence>
<dbReference type="SUPFAM" id="SSF47336">
    <property type="entry name" value="ACP-like"/>
    <property type="match status" value="1"/>
</dbReference>
<dbReference type="InterPro" id="IPR010071">
    <property type="entry name" value="AA_adenyl_dom"/>
</dbReference>
<feature type="domain" description="Carrier" evidence="7">
    <location>
        <begin position="1119"/>
        <end position="1194"/>
    </location>
</feature>
<feature type="compositionally biased region" description="Low complexity" evidence="6">
    <location>
        <begin position="1102"/>
        <end position="1122"/>
    </location>
</feature>
<dbReference type="Proteomes" id="UP000053260">
    <property type="component" value="Unassembled WGS sequence"/>
</dbReference>
<evidence type="ECO:0000313" key="8">
    <source>
        <dbReference type="EMBL" id="KUO16790.1"/>
    </source>
</evidence>
<dbReference type="Gene3D" id="3.40.50.980">
    <property type="match status" value="2"/>
</dbReference>
<dbReference type="InterPro" id="IPR045851">
    <property type="entry name" value="AMP-bd_C_sf"/>
</dbReference>
<dbReference type="PANTHER" id="PTHR45527:SF10">
    <property type="entry name" value="PYOCHELIN SYNTHASE PCHF"/>
    <property type="match status" value="1"/>
</dbReference>
<dbReference type="GO" id="GO:0017000">
    <property type="term" value="P:antibiotic biosynthetic process"/>
    <property type="evidence" value="ECO:0007669"/>
    <property type="project" value="UniProtKB-ARBA"/>
</dbReference>
<dbReference type="GO" id="GO:0044550">
    <property type="term" value="P:secondary metabolite biosynthetic process"/>
    <property type="evidence" value="ECO:0007669"/>
    <property type="project" value="TreeGrafter"/>
</dbReference>
<dbReference type="InterPro" id="IPR020845">
    <property type="entry name" value="AMP-binding_CS"/>
</dbReference>
<dbReference type="GO" id="GO:0016874">
    <property type="term" value="F:ligase activity"/>
    <property type="evidence" value="ECO:0007669"/>
    <property type="project" value="UniProtKB-KW"/>
</dbReference>
<gene>
    <name evidence="8" type="ORF">AQJ91_34050</name>
</gene>
<proteinExistence type="inferred from homology"/>
<accession>A0A124IE07</accession>
<evidence type="ECO:0000256" key="5">
    <source>
        <dbReference type="ARBA" id="ARBA00022598"/>
    </source>
</evidence>
<dbReference type="GO" id="GO:0000036">
    <property type="term" value="F:acyl carrier activity"/>
    <property type="evidence" value="ECO:0007669"/>
    <property type="project" value="TreeGrafter"/>
</dbReference>
<dbReference type="OrthoDB" id="5478077at2"/>
<dbReference type="SUPFAM" id="SSF53474">
    <property type="entry name" value="alpha/beta-Hydrolases"/>
    <property type="match status" value="1"/>
</dbReference>
<dbReference type="SMART" id="SM00823">
    <property type="entry name" value="PKS_PP"/>
    <property type="match status" value="1"/>
</dbReference>
<keyword evidence="3" id="KW-0596">Phosphopantetheine</keyword>
<dbReference type="Pfam" id="PF00975">
    <property type="entry name" value="Thioesterase"/>
    <property type="match status" value="1"/>
</dbReference>
<dbReference type="GO" id="GO:0043041">
    <property type="term" value="P:amino acid activation for nonribosomal peptide biosynthetic process"/>
    <property type="evidence" value="ECO:0007669"/>
    <property type="project" value="TreeGrafter"/>
</dbReference>
<dbReference type="Gene3D" id="1.10.10.1830">
    <property type="entry name" value="Non-ribosomal peptide synthase, adenylation domain"/>
    <property type="match status" value="1"/>
</dbReference>
<dbReference type="PROSITE" id="PS50075">
    <property type="entry name" value="CARRIER"/>
    <property type="match status" value="1"/>
</dbReference>
<comment type="similarity">
    <text evidence="2">Belongs to the ATP-dependent AMP-binding enzyme family.</text>
</comment>
<dbReference type="FunFam" id="1.10.1200.10:FF:000016">
    <property type="entry name" value="Non-ribosomal peptide synthase"/>
    <property type="match status" value="1"/>
</dbReference>
<dbReference type="InterPro" id="IPR023213">
    <property type="entry name" value="CAT-like_dom_sf"/>
</dbReference>
<feature type="compositionally biased region" description="Basic and acidic residues" evidence="6">
    <location>
        <begin position="280"/>
        <end position="292"/>
    </location>
</feature>
<dbReference type="Gene3D" id="3.30.559.10">
    <property type="entry name" value="Chloramphenicol acetyltransferase-like domain"/>
    <property type="match status" value="1"/>
</dbReference>
<evidence type="ECO:0000256" key="2">
    <source>
        <dbReference type="ARBA" id="ARBA00006432"/>
    </source>
</evidence>
<organism evidence="8 9">
    <name type="scientific">Streptomyces dysideae</name>
    <dbReference type="NCBI Taxonomy" id="909626"/>
    <lineage>
        <taxon>Bacteria</taxon>
        <taxon>Bacillati</taxon>
        <taxon>Actinomycetota</taxon>
        <taxon>Actinomycetes</taxon>
        <taxon>Kitasatosporales</taxon>
        <taxon>Streptomycetaceae</taxon>
        <taxon>Streptomyces</taxon>
    </lineage>
</organism>
<sequence>MPGSLSAAADVRDRLHSAGFVLFLEDGALRYSAPPGALTEELRRDVRACRDELVELLRAEAERGDGPGEDTWAFTADADAAGRPFPLTDLQQAYLVGEQDFYDHPAPAVFVHEYLFPADAPPDPDALDAALGLLRRAHGALRLAVFPDGTQRILPAEEDKADTADAQDTGTALVDRRDLSARSQAAAEAELLALRARLAADLPPYTAGRPFLLRHITLPDGTVRLQIALRLIAFDGVTTQLFFTELARCCADPDYLPRTLSLSFRDYVAGLEERRTTEAHHAARRYWERRTGELPPAPPLPLRTPAPAPQPEANATEAAPQPTPAAAGAPLRRLSNRLDAATWARLRAHSAAAGLPTGTALFGLFVDCLHRWSDDAAGLLTVLAAHRPGSHPEMPHVWGNASTTVLVGYGPARPEQAFADRCRALQGGLYADLAALDVSGVEVSRLLRGRTSGTGSPAPVVFTSGLDLVDGAPGGFLLPLPGAELAHSSISTPQILLDHQVYEENGELVCNFDYADSAYPPGMIEDLAAWHAERLAALAAAPENWTRPGAAPLPADRLAPRRQANDTVTELPTGELHDFVLRSCRTAPGSPAVQDAEGTLGRAALDAASAALAHRLRDLGVGRDPGRPDLVAVRVPRGRAQSIAVLAVLRAGGAYVPVDPSWPAARVRTVLEHSGAHALIGDSWPQSDAALPDGVHLVPVAAPGDAGSPLGPDDAGPPDGIGGPLDRTAYVIYTSGSTGTPKGVVIAHGAAVNTLRDLTDRFRLTARDKVLAVSSLAFDLSVFDQFALLGCGGTVVCPPDSAHPDPQAWAETVHQHGVTVWNSVPALLALTLEYFGEQARELLASLRLVMLSGDWVPPALVERLAHVCPGAEVIAMGGATEASIWSNWFPAAELPADWQSVPYGVPLANQTMHVLDAAMADVPTWVPGDLYIGGAGLATAYLNDPERTAASFVHHPGTGERLYRTGDRARYRPGGILEFLGRADHQVKINGYRVELGEIEAVLAKLPGIRTAVALVDTAAGEPFLAAFVTRGSAAADPEPGTAPGAVRAHDEDALRTELSRVLPAYMVPAAVLDIPELPLSGNGKVDRKALLALLADTARQTPADTGGAGTATAPSAEPPATEQESRLLRLWRELLGESVRGVQDDFFACGGNSLTAVRLFRSIETVFGRRLPLASLFRNRTVRAQAALLTTGGIADARTPGDDTGPLVGFGGSGAQHVVLVHPVGGDVLCYREVLAAVEACPDTTARVSLHGLRAAGLHQGEELAGGLATMAKHYARTLLERLPEGPLHLVGWSMGGTVALHTAVLLEREGRPVTSLTTVDAFVGRPDGCTQALDARLAGFFGDLTGRGDITAHLPAVRPDAPDSERLREAHDALLAAEVLERPVEPAELARLFTVYRNNSEILERHTPTPWQPEPRPDVPSPAWLSIRAEHTRRDTFPGLLPLDEVLGRTRQTLTVPEDHYSVVRGQAALRLADRIRRVTAAAHAAELPEGARG</sequence>
<feature type="region of interest" description="Disordered" evidence="6">
    <location>
        <begin position="1102"/>
        <end position="1125"/>
    </location>
</feature>
<dbReference type="Pfam" id="PF00501">
    <property type="entry name" value="AMP-binding"/>
    <property type="match status" value="1"/>
</dbReference>
<dbReference type="InterPro" id="IPR044894">
    <property type="entry name" value="TubC_N_sf"/>
</dbReference>
<keyword evidence="4" id="KW-0597">Phosphoprotein</keyword>
<keyword evidence="9" id="KW-1185">Reference proteome</keyword>
<comment type="cofactor">
    <cofactor evidence="1">
        <name>pantetheine 4'-phosphate</name>
        <dbReference type="ChEBI" id="CHEBI:47942"/>
    </cofactor>
</comment>
<name>A0A124IE07_9ACTN</name>
<dbReference type="Pfam" id="PF00550">
    <property type="entry name" value="PP-binding"/>
    <property type="match status" value="1"/>
</dbReference>
<dbReference type="InterPro" id="IPR020806">
    <property type="entry name" value="PKS_PP-bd"/>
</dbReference>
<dbReference type="RefSeq" id="WP_067029319.1">
    <property type="nucleotide sequence ID" value="NZ_KQ949102.1"/>
</dbReference>
<feature type="compositionally biased region" description="Pro residues" evidence="6">
    <location>
        <begin position="295"/>
        <end position="310"/>
    </location>
</feature>
<dbReference type="InterPro" id="IPR001031">
    <property type="entry name" value="Thioesterase"/>
</dbReference>
<dbReference type="Pfam" id="PF18563">
    <property type="entry name" value="TubC_N"/>
    <property type="match status" value="1"/>
</dbReference>
<keyword evidence="5" id="KW-0436">Ligase</keyword>
<dbReference type="GO" id="GO:0031177">
    <property type="term" value="F:phosphopantetheine binding"/>
    <property type="evidence" value="ECO:0007669"/>
    <property type="project" value="InterPro"/>
</dbReference>
<dbReference type="STRING" id="909626.AQJ91_34050"/>
<dbReference type="PANTHER" id="PTHR45527">
    <property type="entry name" value="NONRIBOSOMAL PEPTIDE SYNTHETASE"/>
    <property type="match status" value="1"/>
</dbReference>
<feature type="compositionally biased region" description="Low complexity" evidence="6">
    <location>
        <begin position="311"/>
        <end position="330"/>
    </location>
</feature>
<dbReference type="Gene3D" id="3.30.300.30">
    <property type="match status" value="1"/>
</dbReference>
<dbReference type="InterPro" id="IPR029058">
    <property type="entry name" value="AB_hydrolase_fold"/>
</dbReference>
<dbReference type="Gene3D" id="3.40.50.1820">
    <property type="entry name" value="alpha/beta hydrolase"/>
    <property type="match status" value="1"/>
</dbReference>
<dbReference type="InterPro" id="IPR036736">
    <property type="entry name" value="ACP-like_sf"/>
</dbReference>
<feature type="region of interest" description="Disordered" evidence="6">
    <location>
        <begin position="280"/>
        <end position="331"/>
    </location>
</feature>
<evidence type="ECO:0000256" key="1">
    <source>
        <dbReference type="ARBA" id="ARBA00001957"/>
    </source>
</evidence>
<dbReference type="SUPFAM" id="SSF56801">
    <property type="entry name" value="Acetyl-CoA synthetase-like"/>
    <property type="match status" value="1"/>
</dbReference>
<dbReference type="NCBIfam" id="TIGR01733">
    <property type="entry name" value="AA-adenyl-dom"/>
    <property type="match status" value="1"/>
</dbReference>
<comment type="caution">
    <text evidence="8">The sequence shown here is derived from an EMBL/GenBank/DDBJ whole genome shotgun (WGS) entry which is preliminary data.</text>
</comment>
<dbReference type="Gene3D" id="1.10.1200.10">
    <property type="entry name" value="ACP-like"/>
    <property type="match status" value="1"/>
</dbReference>
<evidence type="ECO:0000259" key="7">
    <source>
        <dbReference type="PROSITE" id="PS50075"/>
    </source>
</evidence>
<dbReference type="InterPro" id="IPR041464">
    <property type="entry name" value="TubC_N"/>
</dbReference>
<dbReference type="Gene3D" id="2.30.38.10">
    <property type="entry name" value="Luciferase, Domain 3"/>
    <property type="match status" value="1"/>
</dbReference>
<protein>
    <recommendedName>
        <fullName evidence="7">Carrier domain-containing protein</fullName>
    </recommendedName>
</protein>
<dbReference type="GO" id="GO:0005737">
    <property type="term" value="C:cytoplasm"/>
    <property type="evidence" value="ECO:0007669"/>
    <property type="project" value="TreeGrafter"/>
</dbReference>
<reference evidence="8 9" key="1">
    <citation type="submission" date="2015-10" db="EMBL/GenBank/DDBJ databases">
        <title>Draft genome sequence of Streptomyces sp. RV15, isolated from a marine sponge.</title>
        <authorList>
            <person name="Ruckert C."/>
            <person name="Abdelmohsen U.R."/>
            <person name="Winkler A."/>
            <person name="Hentschel U."/>
            <person name="Kalinowski J."/>
            <person name="Kampfer P."/>
            <person name="Glaeser S."/>
        </authorList>
    </citation>
    <scope>NUCLEOTIDE SEQUENCE [LARGE SCALE GENOMIC DNA]</scope>
    <source>
        <strain evidence="8 9">RV15</strain>
    </source>
</reference>
<dbReference type="InterPro" id="IPR000873">
    <property type="entry name" value="AMP-dep_synth/lig_dom"/>
</dbReference>
<evidence type="ECO:0000256" key="6">
    <source>
        <dbReference type="SAM" id="MobiDB-lite"/>
    </source>
</evidence>